<gene>
    <name evidence="6" type="primary">scrB</name>
    <name evidence="6" type="ORF">Cocul_01109</name>
</gene>
<dbReference type="SMART" id="SM00640">
    <property type="entry name" value="Glyco_32"/>
    <property type="match status" value="1"/>
</dbReference>
<dbReference type="Gene3D" id="2.115.10.20">
    <property type="entry name" value="Glycosyl hydrolase domain, family 43"/>
    <property type="match status" value="1"/>
</dbReference>
<dbReference type="PATRIC" id="fig|1544416.3.peg.1116"/>
<keyword evidence="4 6" id="KW-0326">Glycosidase</keyword>
<evidence type="ECO:0000313" key="7">
    <source>
        <dbReference type="Proteomes" id="UP000050517"/>
    </source>
</evidence>
<dbReference type="AlphaFoldDB" id="A0A0Q1DVT9"/>
<feature type="domain" description="Glycosyl hydrolase family 32 N-terminal" evidence="5">
    <location>
        <begin position="20"/>
        <end position="378"/>
    </location>
</feature>
<keyword evidence="7" id="KW-1185">Reference proteome</keyword>
<dbReference type="Pfam" id="PF00251">
    <property type="entry name" value="Glyco_hydro_32N"/>
    <property type="match status" value="1"/>
</dbReference>
<dbReference type="Proteomes" id="UP000050517">
    <property type="component" value="Unassembled WGS sequence"/>
</dbReference>
<evidence type="ECO:0000313" key="6">
    <source>
        <dbReference type="EMBL" id="KQB84312.1"/>
    </source>
</evidence>
<dbReference type="STRING" id="1544416.Cocul_01109"/>
<dbReference type="PROSITE" id="PS00609">
    <property type="entry name" value="GLYCOSYL_HYDROL_F32"/>
    <property type="match status" value="1"/>
</dbReference>
<dbReference type="InterPro" id="IPR001362">
    <property type="entry name" value="Glyco_hydro_32"/>
</dbReference>
<keyword evidence="3 6" id="KW-0378">Hydrolase</keyword>
<evidence type="ECO:0000256" key="1">
    <source>
        <dbReference type="ARBA" id="ARBA00009902"/>
    </source>
</evidence>
<dbReference type="CDD" id="cd18623">
    <property type="entry name" value="GH32_ScrB-like"/>
    <property type="match status" value="1"/>
</dbReference>
<evidence type="ECO:0000256" key="4">
    <source>
        <dbReference type="ARBA" id="ARBA00023295"/>
    </source>
</evidence>
<dbReference type="InterPro" id="IPR051214">
    <property type="entry name" value="GH32_Enzymes"/>
</dbReference>
<dbReference type="GO" id="GO:0005975">
    <property type="term" value="P:carbohydrate metabolic process"/>
    <property type="evidence" value="ECO:0007669"/>
    <property type="project" value="InterPro"/>
</dbReference>
<sequence length="491" mass="53400">MAGAAILVGMAKNHYRPAYHVSPPQGRLNDPNGMFVSGSSLHVHYQHDPGFPGAPKRTGWAHAVIPLDGEGAYIPRHLPAAMEPGRPYDAHGCYSGCAVVLPESARSDYGTQATVALFYTGNLKTEHGRVATQNLTLLEEPDGPLGGVYRRAEENPIIAHRPEGFTPHYRDPHVGPDPEHPGSWRMVLGAQRGEGEGGADNGEGAVALYRSENLRDWSFAGALGFDTSRAEPGDAPDMVPQSYMWECPNLFRLTDQHTGEERDVLVICPQGLDEVEEVLPENPDVMVTHYASTDQCGYLVGRLEGTTFHVTRGFSELDYGHEFYAPHIIPETEHTALMLAWMGQPAQDDKPSLSEGWVHMLTCLRKLTLVDGRLHQEPLLPERLEAPDAFRLSRTLGESDLEERLIDAAGTTQVRLAYDAAARVLSVARRGGHLAVDRGDGNAWDTRTFRVSPGPLEVIVDGAAVEIFAGATGITASLQAFSSPGAGWRRG</sequence>
<dbReference type="GO" id="GO:0004564">
    <property type="term" value="F:beta-fructofuranosidase activity"/>
    <property type="evidence" value="ECO:0007669"/>
    <property type="project" value="UniProtKB-EC"/>
</dbReference>
<dbReference type="PANTHER" id="PTHR43101:SF1">
    <property type="entry name" value="BETA-FRUCTOSIDASE"/>
    <property type="match status" value="1"/>
</dbReference>
<evidence type="ECO:0000256" key="2">
    <source>
        <dbReference type="ARBA" id="ARBA00012758"/>
    </source>
</evidence>
<name>A0A0Q1DVT9_9CORY</name>
<dbReference type="EC" id="3.2.1.26" evidence="2"/>
<accession>A0A0Q1DVT9</accession>
<dbReference type="SUPFAM" id="SSF75005">
    <property type="entry name" value="Arabinanase/levansucrase/invertase"/>
    <property type="match status" value="1"/>
</dbReference>
<dbReference type="InterPro" id="IPR023296">
    <property type="entry name" value="Glyco_hydro_beta-prop_sf"/>
</dbReference>
<dbReference type="PANTHER" id="PTHR43101">
    <property type="entry name" value="BETA-FRUCTOSIDASE"/>
    <property type="match status" value="1"/>
</dbReference>
<comment type="similarity">
    <text evidence="1">Belongs to the glycosyl hydrolase 32 family.</text>
</comment>
<proteinExistence type="inferred from homology"/>
<evidence type="ECO:0000256" key="3">
    <source>
        <dbReference type="ARBA" id="ARBA00022801"/>
    </source>
</evidence>
<comment type="caution">
    <text evidence="6">The sequence shown here is derived from an EMBL/GenBank/DDBJ whole genome shotgun (WGS) entry which is preliminary data.</text>
</comment>
<organism evidence="6 7">
    <name type="scientific">Corynebacterium oculi</name>
    <dbReference type="NCBI Taxonomy" id="1544416"/>
    <lineage>
        <taxon>Bacteria</taxon>
        <taxon>Bacillati</taxon>
        <taxon>Actinomycetota</taxon>
        <taxon>Actinomycetes</taxon>
        <taxon>Mycobacteriales</taxon>
        <taxon>Corynebacteriaceae</taxon>
        <taxon>Corynebacterium</taxon>
    </lineage>
</organism>
<dbReference type="InterPro" id="IPR018053">
    <property type="entry name" value="Glyco_hydro_32_AS"/>
</dbReference>
<dbReference type="EMBL" id="LKST01000002">
    <property type="protein sequence ID" value="KQB84312.1"/>
    <property type="molecule type" value="Genomic_DNA"/>
</dbReference>
<reference evidence="6 7" key="1">
    <citation type="submission" date="2015-10" db="EMBL/GenBank/DDBJ databases">
        <title>Corynebacteirum lowii and Corynebacterium oculi species nova, derived from human clinical disease and and emended description of Corynebacterium mastiditis.</title>
        <authorList>
            <person name="Bernard K."/>
            <person name="Pacheco A.L."/>
            <person name="Mcdougall C."/>
            <person name="Burtx T."/>
            <person name="Weibe D."/>
            <person name="Tyler S."/>
            <person name="Olson A.B."/>
            <person name="Cnockaert M."/>
            <person name="Eguchi H."/>
            <person name="Kuwahara T."/>
            <person name="Nakayama-Imaohji H."/>
            <person name="Boudewijins M."/>
            <person name="Van Hoecke F."/>
            <person name="Bernier A.-M."/>
            <person name="Vandamme P."/>
        </authorList>
    </citation>
    <scope>NUCLEOTIDE SEQUENCE [LARGE SCALE GENOMIC DNA]</scope>
    <source>
        <strain evidence="6 7">NML 130210</strain>
    </source>
</reference>
<evidence type="ECO:0000259" key="5">
    <source>
        <dbReference type="Pfam" id="PF00251"/>
    </source>
</evidence>
<protein>
    <recommendedName>
        <fullName evidence="2">beta-fructofuranosidase</fullName>
        <ecNumber evidence="2">3.2.1.26</ecNumber>
    </recommendedName>
</protein>
<dbReference type="InterPro" id="IPR013148">
    <property type="entry name" value="Glyco_hydro_32_N"/>
</dbReference>